<dbReference type="Proteomes" id="UP000194632">
    <property type="component" value="Unassembled WGS sequence"/>
</dbReference>
<name>A0A243Q3M5_9ACTN</name>
<organism evidence="2 3">
    <name type="scientific">Gordonia lacunae</name>
    <dbReference type="NCBI Taxonomy" id="417102"/>
    <lineage>
        <taxon>Bacteria</taxon>
        <taxon>Bacillati</taxon>
        <taxon>Actinomycetota</taxon>
        <taxon>Actinomycetes</taxon>
        <taxon>Mycobacteriales</taxon>
        <taxon>Gordoniaceae</taxon>
        <taxon>Gordonia</taxon>
    </lineage>
</organism>
<keyword evidence="3" id="KW-1185">Reference proteome</keyword>
<dbReference type="OrthoDB" id="4382142at2"/>
<dbReference type="STRING" id="417102.CA982_24475"/>
<accession>A0A243Q3M5</accession>
<protein>
    <recommendedName>
        <fullName evidence="4">Tat pathway signal protein</fullName>
    </recommendedName>
</protein>
<reference evidence="2 3" key="1">
    <citation type="submission" date="2017-05" db="EMBL/GenBank/DDBJ databases">
        <title>Biotechnological potential of actinobacteria isolated from South African environments.</title>
        <authorList>
            <person name="Le Roes-Hill M."/>
            <person name="Prins A."/>
            <person name="Durrell K.A."/>
        </authorList>
    </citation>
    <scope>NUCLEOTIDE SEQUENCE [LARGE SCALE GENOMIC DNA]</scope>
    <source>
        <strain evidence="2">BS2</strain>
    </source>
</reference>
<gene>
    <name evidence="2" type="ORF">CA982_24475</name>
</gene>
<sequence>MMSRVNMPPIARRTVRHPIDRRTALRGGLLAGAAVVGAGAAGVGLTGCDSSPSAETLLAEDLVPLVRSAIADESTARALMAVEPAYATALGVVADQRAQHARALREEIIRLDQDVAATLDRPATSSTASASAAGAPPAAPSLARLRTDLDAAAGQARTIALAAGGYAAGLTGSVAAAVTSMREVQLA</sequence>
<dbReference type="RefSeq" id="WP_086537733.1">
    <property type="nucleotide sequence ID" value="NZ_NGFO01000047.1"/>
</dbReference>
<dbReference type="AlphaFoldDB" id="A0A243Q3M5"/>
<evidence type="ECO:0000313" key="3">
    <source>
        <dbReference type="Proteomes" id="UP000194632"/>
    </source>
</evidence>
<feature type="region of interest" description="Disordered" evidence="1">
    <location>
        <begin position="120"/>
        <end position="139"/>
    </location>
</feature>
<evidence type="ECO:0000313" key="2">
    <source>
        <dbReference type="EMBL" id="OUC75873.1"/>
    </source>
</evidence>
<evidence type="ECO:0000256" key="1">
    <source>
        <dbReference type="SAM" id="MobiDB-lite"/>
    </source>
</evidence>
<proteinExistence type="predicted"/>
<feature type="compositionally biased region" description="Low complexity" evidence="1">
    <location>
        <begin position="122"/>
        <end position="139"/>
    </location>
</feature>
<comment type="caution">
    <text evidence="2">The sequence shown here is derived from an EMBL/GenBank/DDBJ whole genome shotgun (WGS) entry which is preliminary data.</text>
</comment>
<evidence type="ECO:0008006" key="4">
    <source>
        <dbReference type="Google" id="ProtNLM"/>
    </source>
</evidence>
<dbReference type="EMBL" id="NGFO01000047">
    <property type="protein sequence ID" value="OUC75873.1"/>
    <property type="molecule type" value="Genomic_DNA"/>
</dbReference>